<name>A0A512DN11_9PROT</name>
<proteinExistence type="predicted"/>
<dbReference type="PROSITE" id="PS50850">
    <property type="entry name" value="MFS"/>
    <property type="match status" value="1"/>
</dbReference>
<dbReference type="Pfam" id="PF07690">
    <property type="entry name" value="MFS_1"/>
    <property type="match status" value="1"/>
</dbReference>
<dbReference type="InterPro" id="IPR020846">
    <property type="entry name" value="MFS_dom"/>
</dbReference>
<feature type="transmembrane region" description="Helical" evidence="4">
    <location>
        <begin position="58"/>
        <end position="75"/>
    </location>
</feature>
<dbReference type="PANTHER" id="PTHR42910">
    <property type="entry name" value="TRANSPORTER SCO4007-RELATED"/>
    <property type="match status" value="1"/>
</dbReference>
<dbReference type="InterPro" id="IPR036259">
    <property type="entry name" value="MFS_trans_sf"/>
</dbReference>
<feature type="transmembrane region" description="Helical" evidence="4">
    <location>
        <begin position="144"/>
        <end position="162"/>
    </location>
</feature>
<feature type="transmembrane region" description="Helical" evidence="4">
    <location>
        <begin position="226"/>
        <end position="244"/>
    </location>
</feature>
<evidence type="ECO:0000256" key="1">
    <source>
        <dbReference type="ARBA" id="ARBA00022692"/>
    </source>
</evidence>
<accession>A0A512DN11</accession>
<gene>
    <name evidence="6" type="ORF">SAE02_20110</name>
</gene>
<keyword evidence="3 4" id="KW-0472">Membrane</keyword>
<comment type="caution">
    <text evidence="6">The sequence shown here is derived from an EMBL/GenBank/DDBJ whole genome shotgun (WGS) entry which is preliminary data.</text>
</comment>
<feature type="transmembrane region" description="Helical" evidence="4">
    <location>
        <begin position="174"/>
        <end position="193"/>
    </location>
</feature>
<keyword evidence="1 4" id="KW-0812">Transmembrane</keyword>
<dbReference type="PANTHER" id="PTHR42910:SF1">
    <property type="entry name" value="MAJOR FACILITATOR SUPERFAMILY (MFS) PROFILE DOMAIN-CONTAINING PROTEIN"/>
    <property type="match status" value="1"/>
</dbReference>
<feature type="transmembrane region" description="Helical" evidence="4">
    <location>
        <begin position="21"/>
        <end position="38"/>
    </location>
</feature>
<evidence type="ECO:0000313" key="6">
    <source>
        <dbReference type="EMBL" id="GEO37863.1"/>
    </source>
</evidence>
<dbReference type="EMBL" id="BJYZ01000007">
    <property type="protein sequence ID" value="GEO37863.1"/>
    <property type="molecule type" value="Genomic_DNA"/>
</dbReference>
<dbReference type="InterPro" id="IPR011701">
    <property type="entry name" value="MFS"/>
</dbReference>
<protein>
    <submittedName>
        <fullName evidence="6">MFS transporter</fullName>
    </submittedName>
</protein>
<dbReference type="AlphaFoldDB" id="A0A512DN11"/>
<reference evidence="6 7" key="1">
    <citation type="submission" date="2019-07" db="EMBL/GenBank/DDBJ databases">
        <title>Whole genome shotgun sequence of Skermanella aerolata NBRC 106429.</title>
        <authorList>
            <person name="Hosoyama A."/>
            <person name="Uohara A."/>
            <person name="Ohji S."/>
            <person name="Ichikawa N."/>
        </authorList>
    </citation>
    <scope>NUCLEOTIDE SEQUENCE [LARGE SCALE GENOMIC DNA]</scope>
    <source>
        <strain evidence="6 7">NBRC 106429</strain>
    </source>
</reference>
<dbReference type="OrthoDB" id="9815356at2"/>
<feature type="transmembrane region" description="Helical" evidence="4">
    <location>
        <begin position="250"/>
        <end position="274"/>
    </location>
</feature>
<evidence type="ECO:0000256" key="4">
    <source>
        <dbReference type="SAM" id="Phobius"/>
    </source>
</evidence>
<organism evidence="6 7">
    <name type="scientific">Skermanella aerolata</name>
    <dbReference type="NCBI Taxonomy" id="393310"/>
    <lineage>
        <taxon>Bacteria</taxon>
        <taxon>Pseudomonadati</taxon>
        <taxon>Pseudomonadota</taxon>
        <taxon>Alphaproteobacteria</taxon>
        <taxon>Rhodospirillales</taxon>
        <taxon>Azospirillaceae</taxon>
        <taxon>Skermanella</taxon>
    </lineage>
</organism>
<evidence type="ECO:0000256" key="2">
    <source>
        <dbReference type="ARBA" id="ARBA00022989"/>
    </source>
</evidence>
<keyword evidence="2 4" id="KW-1133">Transmembrane helix</keyword>
<evidence type="ECO:0000256" key="3">
    <source>
        <dbReference type="ARBA" id="ARBA00023136"/>
    </source>
</evidence>
<evidence type="ECO:0000313" key="7">
    <source>
        <dbReference type="Proteomes" id="UP000321523"/>
    </source>
</evidence>
<dbReference type="GO" id="GO:0022857">
    <property type="term" value="F:transmembrane transporter activity"/>
    <property type="evidence" value="ECO:0007669"/>
    <property type="project" value="InterPro"/>
</dbReference>
<dbReference type="Proteomes" id="UP000321523">
    <property type="component" value="Unassembled WGS sequence"/>
</dbReference>
<sequence>MTTETTDTAPSHKDFVLGRGLTFMMAAAAGIAVANIYYNQPMLAIIERDFAGSDTTGLIPTATQLGYAISLFLFLPLGDLMDRRRLIVVQFGILAFSLVLAAIAPTALLLVAASLLVGASATVAQQIVPLAATLSAPEKRGATIGTVMGGVLTGILLSRTVGGFVGSHFGWREMFWIAAPVALGASVVMAAVLPRTHPQSTIRYGKALMSLVEIWRNEPALRRSTILQAALFASFSAFWTILALRLEEPVFNLGADVAGLFGIVGAIGILAAPLAGKLADRRGPDLVICLGSLLTLGSWLLLGLWATIPGLVAGVVVLDFGVQSALVSNQHVIYSLRPEARSRLNTIFMSGMFIGGATGSAGATMVWNAFGWNGVSIFGALLAVFGILIWMATRRTAAVHQPQA</sequence>
<evidence type="ECO:0000259" key="5">
    <source>
        <dbReference type="PROSITE" id="PS50850"/>
    </source>
</evidence>
<dbReference type="CDD" id="cd17324">
    <property type="entry name" value="MFS_NepI_like"/>
    <property type="match status" value="1"/>
</dbReference>
<feature type="domain" description="Major facilitator superfamily (MFS) profile" evidence="5">
    <location>
        <begin position="21"/>
        <end position="397"/>
    </location>
</feature>
<feature type="transmembrane region" description="Helical" evidence="4">
    <location>
        <begin position="346"/>
        <end position="369"/>
    </location>
</feature>
<dbReference type="RefSeq" id="WP_044426827.1">
    <property type="nucleotide sequence ID" value="NZ_BJYZ01000007.1"/>
</dbReference>
<dbReference type="SUPFAM" id="SSF103473">
    <property type="entry name" value="MFS general substrate transporter"/>
    <property type="match status" value="1"/>
</dbReference>
<feature type="transmembrane region" description="Helical" evidence="4">
    <location>
        <begin position="286"/>
        <end position="305"/>
    </location>
</feature>
<keyword evidence="7" id="KW-1185">Reference proteome</keyword>
<feature type="transmembrane region" description="Helical" evidence="4">
    <location>
        <begin position="375"/>
        <end position="393"/>
    </location>
</feature>
<feature type="transmembrane region" description="Helical" evidence="4">
    <location>
        <begin position="311"/>
        <end position="334"/>
    </location>
</feature>
<dbReference type="Gene3D" id="1.20.1250.20">
    <property type="entry name" value="MFS general substrate transporter like domains"/>
    <property type="match status" value="1"/>
</dbReference>